<dbReference type="OrthoDB" id="8561243at2"/>
<dbReference type="SUPFAM" id="SSF89069">
    <property type="entry name" value="N-terminal, cytoplasmic domain of anti-sigmaE factor RseA"/>
    <property type="match status" value="1"/>
</dbReference>
<dbReference type="InterPro" id="IPR052383">
    <property type="entry name" value="Anti-sigma-E_RseA-like"/>
</dbReference>
<dbReference type="EMBL" id="BDOQ01000002">
    <property type="protein sequence ID" value="GBG12872.1"/>
    <property type="molecule type" value="Genomic_DNA"/>
</dbReference>
<dbReference type="Pfam" id="PF03872">
    <property type="entry name" value="RseA_N"/>
    <property type="match status" value="1"/>
</dbReference>
<comment type="caution">
    <text evidence="2">The sequence shown here is derived from an EMBL/GenBank/DDBJ whole genome shotgun (WGS) entry which is preliminary data.</text>
</comment>
<proteinExistence type="predicted"/>
<protein>
    <submittedName>
        <fullName evidence="2">Sigma-E factor negative regulatory protein RseA</fullName>
    </submittedName>
</protein>
<dbReference type="CDD" id="cd16328">
    <property type="entry name" value="RseA_N"/>
    <property type="match status" value="1"/>
</dbReference>
<gene>
    <name evidence="2" type="primary">rseA</name>
    <name evidence="2" type="ORF">NMK_0407</name>
</gene>
<feature type="domain" description="Anti sigma-E protein RseA N-terminal" evidence="1">
    <location>
        <begin position="2"/>
        <end position="75"/>
    </location>
</feature>
<accession>A0A2R5F2T0</accession>
<dbReference type="PANTHER" id="PTHR38104">
    <property type="match status" value="1"/>
</dbReference>
<dbReference type="InterPro" id="IPR005572">
    <property type="entry name" value="Anti-sigma_E_RseA_N"/>
</dbReference>
<dbReference type="GO" id="GO:0016989">
    <property type="term" value="F:sigma factor antagonist activity"/>
    <property type="evidence" value="ECO:0007669"/>
    <property type="project" value="InterPro"/>
</dbReference>
<evidence type="ECO:0000313" key="3">
    <source>
        <dbReference type="Proteomes" id="UP000245081"/>
    </source>
</evidence>
<evidence type="ECO:0000259" key="1">
    <source>
        <dbReference type="Pfam" id="PF03872"/>
    </source>
</evidence>
<organism evidence="2 3">
    <name type="scientific">Novimethylophilus kurashikiensis</name>
    <dbReference type="NCBI Taxonomy" id="1825523"/>
    <lineage>
        <taxon>Bacteria</taxon>
        <taxon>Pseudomonadati</taxon>
        <taxon>Pseudomonadota</taxon>
        <taxon>Betaproteobacteria</taxon>
        <taxon>Nitrosomonadales</taxon>
        <taxon>Methylophilaceae</taxon>
        <taxon>Novimethylophilus</taxon>
    </lineage>
</organism>
<dbReference type="PANTHER" id="PTHR38104:SF1">
    <property type="entry name" value="ANTI-SIGMA-E FACTOR RSEA"/>
    <property type="match status" value="1"/>
</dbReference>
<dbReference type="InterPro" id="IPR036147">
    <property type="entry name" value="Anti-sigma_E_RseA_N_sf"/>
</dbReference>
<reference evidence="2 3" key="1">
    <citation type="journal article" date="2018" name="Environ. Microbiol.">
        <title>Isolation and genomic characterization of Novimethylophilus kurashikiensis gen. nov. sp. nov., a new lanthanide-dependent methylotrophic species of Methylophilaceae.</title>
        <authorList>
            <person name="Lv H."/>
            <person name="Sahin N."/>
            <person name="Tani A."/>
        </authorList>
    </citation>
    <scope>NUCLEOTIDE SEQUENCE [LARGE SCALE GENOMIC DNA]</scope>
    <source>
        <strain evidence="2 3">La2-4</strain>
    </source>
</reference>
<name>A0A2R5F2T0_9PROT</name>
<dbReference type="AlphaFoldDB" id="A0A2R5F2T0"/>
<dbReference type="Gene3D" id="1.10.10.880">
    <property type="entry name" value="Anti sigma-E protein RseA, N-terminal domain"/>
    <property type="match status" value="1"/>
</dbReference>
<dbReference type="Proteomes" id="UP000245081">
    <property type="component" value="Unassembled WGS sequence"/>
</dbReference>
<sequence length="162" mass="18175">MKEQLSALMDGEMDMDENPHLYTALCKSDEAEACWSTYHLIGDVMRGEFHAQNGMYSKIMQQLESEPTVLAPRRRTLRERLQHQHVVPVAASVAAVAFVGWIVWQSQNVGLPTQAPAPSIAQNTLSPESLNNYMLAHHEYAPTYGMQHAYEIQPATYSETGN</sequence>
<evidence type="ECO:0000313" key="2">
    <source>
        <dbReference type="EMBL" id="GBG12872.1"/>
    </source>
</evidence>
<dbReference type="RefSeq" id="WP_109014094.1">
    <property type="nucleotide sequence ID" value="NZ_BDOQ01000002.1"/>
</dbReference>
<keyword evidence="3" id="KW-1185">Reference proteome</keyword>